<dbReference type="RefSeq" id="WP_044500148.1">
    <property type="nucleotide sequence ID" value="NZ_LK391969.1"/>
</dbReference>
<name>A0A078MKK1_9PSED</name>
<dbReference type="EMBL" id="LM997413">
    <property type="protein sequence ID" value="CEA05962.1"/>
    <property type="molecule type" value="Genomic_DNA"/>
</dbReference>
<sequence length="390" mass="43452">MYQHITRAALTELLKLQGQTFVSLYMPMERTFPEREQNKVRYKNLMRQLRDHLEGGKGAGGTALLQQFEALLNDDELWTNPRNGLAVLASDDFFKVFSLHQTVEERVRVDRQPYLQPLLRINQFAESFQILCVTRDAVRMCEGDRHVTHEVELHPSVPRNLEDALGTELTEKNQSGYPEGFSRAAERAGGMTMHEAGGGGKQDEIDNDRERYFRAIDKAITEHHSRPGLPLILAALPRNQAAFREISHNPQLLEEGIPLDPSLLDASELRRHAAEIMTRRHSAWLNSVMERYGAAKGKQLTCEDLPEIGEAVYAGRVAMLLVESGRSVPGVVNPQSGEVDLYEAEDDTADSGADVLDQLIPRAVQNGAEVVVVPKGMMEGGSGAAAVFRF</sequence>
<evidence type="ECO:0000313" key="1">
    <source>
        <dbReference type="EMBL" id="CEA05962.1"/>
    </source>
</evidence>
<organism evidence="1">
    <name type="scientific">Pseudomonas saudimassiliensis</name>
    <dbReference type="NCBI Taxonomy" id="1461581"/>
    <lineage>
        <taxon>Bacteria</taxon>
        <taxon>Pseudomonadati</taxon>
        <taxon>Pseudomonadota</taxon>
        <taxon>Gammaproteobacteria</taxon>
        <taxon>Pseudomonadales</taxon>
        <taxon>Pseudomonadaceae</taxon>
        <taxon>Pseudomonas</taxon>
    </lineage>
</organism>
<dbReference type="EMBL" id="LK391969">
    <property type="protein sequence ID" value="CEF27418.1"/>
    <property type="molecule type" value="Genomic_DNA"/>
</dbReference>
<dbReference type="InterPro" id="IPR041289">
    <property type="entry name" value="Bact_RF_family3"/>
</dbReference>
<dbReference type="OrthoDB" id="4393931at2"/>
<proteinExistence type="predicted"/>
<dbReference type="PATRIC" id="fig|1461581.3.peg.2333"/>
<dbReference type="AlphaFoldDB" id="A0A078MKK1"/>
<reference evidence="1" key="1">
    <citation type="submission" date="2014-07" db="EMBL/GenBank/DDBJ databases">
        <authorList>
            <person name="Urmite Genomes Urmite Genomes"/>
        </authorList>
    </citation>
    <scope>NUCLEOTIDE SEQUENCE</scope>
    <source>
        <strain evidence="1">12M76_air</strain>
    </source>
</reference>
<protein>
    <submittedName>
        <fullName evidence="1">Uncharacterized protein</fullName>
    </submittedName>
</protein>
<accession>A0A078MKK1</accession>
<dbReference type="Pfam" id="PF18845">
    <property type="entry name" value="baeRF_family3"/>
    <property type="match status" value="1"/>
</dbReference>
<gene>
    <name evidence="1" type="ORF">BN1049_02369</name>
</gene>